<evidence type="ECO:0000313" key="2">
    <source>
        <dbReference type="EMBL" id="EEB18897.1"/>
    </source>
</evidence>
<name>E0VZU1_PEDHC</name>
<dbReference type="KEGG" id="phu:Phum_PHUM538490"/>
<reference evidence="2" key="1">
    <citation type="submission" date="2007-04" db="EMBL/GenBank/DDBJ databases">
        <title>Annotation of Pediculus humanus corporis strain USDA.</title>
        <authorList>
            <person name="Kirkness E."/>
            <person name="Hannick L."/>
            <person name="Hass B."/>
            <person name="Bruggner R."/>
            <person name="Lawson D."/>
            <person name="Bidwell S."/>
            <person name="Joardar V."/>
            <person name="Caler E."/>
            <person name="Walenz B."/>
            <person name="Inman J."/>
            <person name="Schobel S."/>
            <person name="Galinsky K."/>
            <person name="Amedeo P."/>
            <person name="Strausberg R."/>
        </authorList>
    </citation>
    <scope>NUCLEOTIDE SEQUENCE</scope>
    <source>
        <strain evidence="2">USDA</strain>
    </source>
</reference>
<keyword evidence="1" id="KW-0732">Signal</keyword>
<reference evidence="2" key="2">
    <citation type="submission" date="2007-04" db="EMBL/GenBank/DDBJ databases">
        <title>The genome of the human body louse.</title>
        <authorList>
            <consortium name="The Human Body Louse Genome Consortium"/>
            <person name="Kirkness E."/>
            <person name="Walenz B."/>
            <person name="Hass B."/>
            <person name="Bruggner R."/>
            <person name="Strausberg R."/>
        </authorList>
    </citation>
    <scope>NUCLEOTIDE SEQUENCE</scope>
    <source>
        <strain evidence="2">USDA</strain>
    </source>
</reference>
<proteinExistence type="predicted"/>
<protein>
    <submittedName>
        <fullName evidence="2 3">Uncharacterized protein</fullName>
    </submittedName>
</protein>
<gene>
    <name evidence="3" type="primary">8235452</name>
    <name evidence="2" type="ORF">Phum_PHUM538490</name>
</gene>
<reference evidence="3" key="3">
    <citation type="submission" date="2020-05" db="UniProtKB">
        <authorList>
            <consortium name="EnsemblMetazoa"/>
        </authorList>
    </citation>
    <scope>IDENTIFICATION</scope>
    <source>
        <strain evidence="3">USDA</strain>
    </source>
</reference>
<dbReference type="EMBL" id="AAZO01006539">
    <property type="status" value="NOT_ANNOTATED_CDS"/>
    <property type="molecule type" value="Genomic_DNA"/>
</dbReference>
<evidence type="ECO:0000313" key="4">
    <source>
        <dbReference type="Proteomes" id="UP000009046"/>
    </source>
</evidence>
<dbReference type="AlphaFoldDB" id="E0VZU1"/>
<dbReference type="HOGENOM" id="CLU_3016640_0_0_1"/>
<sequence length="56" mass="6301">MNVVILSFFALLGVGLLEFTQGEKCPSKCICFKTTVRCMLVHIERVPQIPKDTTML</sequence>
<dbReference type="OrthoDB" id="1574204at2759"/>
<accession>E0VZU1</accession>
<keyword evidence="4" id="KW-1185">Reference proteome</keyword>
<dbReference type="EMBL" id="DS235854">
    <property type="protein sequence ID" value="EEB18897.1"/>
    <property type="molecule type" value="Genomic_DNA"/>
</dbReference>
<dbReference type="CTD" id="8235452"/>
<feature type="signal peptide" evidence="1">
    <location>
        <begin position="1"/>
        <end position="22"/>
    </location>
</feature>
<dbReference type="InParanoid" id="E0VZU1"/>
<organism>
    <name type="scientific">Pediculus humanus subsp. corporis</name>
    <name type="common">Body louse</name>
    <dbReference type="NCBI Taxonomy" id="121224"/>
    <lineage>
        <taxon>Eukaryota</taxon>
        <taxon>Metazoa</taxon>
        <taxon>Ecdysozoa</taxon>
        <taxon>Arthropoda</taxon>
        <taxon>Hexapoda</taxon>
        <taxon>Insecta</taxon>
        <taxon>Pterygota</taxon>
        <taxon>Neoptera</taxon>
        <taxon>Paraneoptera</taxon>
        <taxon>Psocodea</taxon>
        <taxon>Troctomorpha</taxon>
        <taxon>Phthiraptera</taxon>
        <taxon>Anoplura</taxon>
        <taxon>Pediculidae</taxon>
        <taxon>Pediculus</taxon>
    </lineage>
</organism>
<dbReference type="VEuPathDB" id="VectorBase:PHUM538490"/>
<evidence type="ECO:0000256" key="1">
    <source>
        <dbReference type="SAM" id="SignalP"/>
    </source>
</evidence>
<dbReference type="GeneID" id="8235452"/>
<evidence type="ECO:0000313" key="3">
    <source>
        <dbReference type="EnsemblMetazoa" id="PHUM538490-PA"/>
    </source>
</evidence>
<feature type="chain" id="PRO_5014570263" evidence="1">
    <location>
        <begin position="23"/>
        <end position="56"/>
    </location>
</feature>
<dbReference type="EnsemblMetazoa" id="PHUM538490-RA">
    <property type="protein sequence ID" value="PHUM538490-PA"/>
    <property type="gene ID" value="PHUM538490"/>
</dbReference>
<dbReference type="Proteomes" id="UP000009046">
    <property type="component" value="Unassembled WGS sequence"/>
</dbReference>
<dbReference type="RefSeq" id="XP_002431635.1">
    <property type="nucleotide sequence ID" value="XM_002431590.1"/>
</dbReference>